<protein>
    <submittedName>
        <fullName evidence="1">Uncharacterized protein</fullName>
    </submittedName>
</protein>
<dbReference type="Gene3D" id="3.40.50.300">
    <property type="entry name" value="P-loop containing nucleotide triphosphate hydrolases"/>
    <property type="match status" value="1"/>
</dbReference>
<dbReference type="AlphaFoldDB" id="A0A2G5UB76"/>
<comment type="caution">
    <text evidence="1">The sequence shown here is derived from an EMBL/GenBank/DDBJ whole genome shotgun (WGS) entry which is preliminary data.</text>
</comment>
<accession>A0A2G5UB76</accession>
<evidence type="ECO:0000313" key="2">
    <source>
        <dbReference type="Proteomes" id="UP000230233"/>
    </source>
</evidence>
<sequence length="237" mass="27037">MHMIIIGDLLQLQMGDDGQQTSEAHLLDEFEFYELQEIHRQDRDPIFRDFLKRARTADLDPSMLQFINDRLTHRGVGYLDEVLQKQIQCVHHANSSLAYEAVPESQSFAIAAGVRIITTASMMDKDGETVPNGTIGTVISFSKLCEHIHYVNIQFDGSQKTQRFGRQNPHGTEILSFNFQPSYALTYHRAQRRTMNGVVLDIQGKMYAGAFYTGISRVRDASRVFFNCKISKNLKND</sequence>
<organism evidence="1 2">
    <name type="scientific">Caenorhabditis nigoni</name>
    <dbReference type="NCBI Taxonomy" id="1611254"/>
    <lineage>
        <taxon>Eukaryota</taxon>
        <taxon>Metazoa</taxon>
        <taxon>Ecdysozoa</taxon>
        <taxon>Nematoda</taxon>
        <taxon>Chromadorea</taxon>
        <taxon>Rhabditida</taxon>
        <taxon>Rhabditina</taxon>
        <taxon>Rhabditomorpha</taxon>
        <taxon>Rhabditoidea</taxon>
        <taxon>Rhabditidae</taxon>
        <taxon>Peloderinae</taxon>
        <taxon>Caenorhabditis</taxon>
    </lineage>
</organism>
<gene>
    <name evidence="1" type="primary">Cnig_chr_IV.g15481</name>
    <name evidence="1" type="ORF">B9Z55_015481</name>
</gene>
<proteinExistence type="predicted"/>
<dbReference type="SUPFAM" id="SSF52540">
    <property type="entry name" value="P-loop containing nucleoside triphosphate hydrolases"/>
    <property type="match status" value="1"/>
</dbReference>
<dbReference type="EMBL" id="PDUG01000004">
    <property type="protein sequence ID" value="PIC36526.1"/>
    <property type="molecule type" value="Genomic_DNA"/>
</dbReference>
<evidence type="ECO:0000313" key="1">
    <source>
        <dbReference type="EMBL" id="PIC36526.1"/>
    </source>
</evidence>
<keyword evidence="2" id="KW-1185">Reference proteome</keyword>
<name>A0A2G5UB76_9PELO</name>
<dbReference type="InterPro" id="IPR027417">
    <property type="entry name" value="P-loop_NTPase"/>
</dbReference>
<dbReference type="Gene3D" id="2.30.30.940">
    <property type="match status" value="1"/>
</dbReference>
<dbReference type="Proteomes" id="UP000230233">
    <property type="component" value="Chromosome IV"/>
</dbReference>
<reference evidence="2" key="1">
    <citation type="submission" date="2017-10" db="EMBL/GenBank/DDBJ databases">
        <title>Rapid genome shrinkage in a self-fertile nematode reveals novel sperm competition proteins.</title>
        <authorList>
            <person name="Yin D."/>
            <person name="Schwarz E.M."/>
            <person name="Thomas C.G."/>
            <person name="Felde R.L."/>
            <person name="Korf I.F."/>
            <person name="Cutter A.D."/>
            <person name="Schartner C.M."/>
            <person name="Ralston E.J."/>
            <person name="Meyer B.J."/>
            <person name="Haag E.S."/>
        </authorList>
    </citation>
    <scope>NUCLEOTIDE SEQUENCE [LARGE SCALE GENOMIC DNA]</scope>
    <source>
        <strain evidence="2">JU1422</strain>
    </source>
</reference>